<organism evidence="16 17">
    <name type="scientific">Fodinisporobacter ferrooxydans</name>
    <dbReference type="NCBI Taxonomy" id="2901836"/>
    <lineage>
        <taxon>Bacteria</taxon>
        <taxon>Bacillati</taxon>
        <taxon>Bacillota</taxon>
        <taxon>Bacilli</taxon>
        <taxon>Bacillales</taxon>
        <taxon>Alicyclobacillaceae</taxon>
        <taxon>Fodinisporobacter</taxon>
    </lineage>
</organism>
<dbReference type="InterPro" id="IPR036095">
    <property type="entry name" value="PTS_EIIB-like_sf"/>
</dbReference>
<feature type="transmembrane region" description="Helical" evidence="13">
    <location>
        <begin position="261"/>
        <end position="286"/>
    </location>
</feature>
<evidence type="ECO:0000256" key="6">
    <source>
        <dbReference type="ARBA" id="ARBA00022597"/>
    </source>
</evidence>
<dbReference type="PANTHER" id="PTHR30181:SF3">
    <property type="entry name" value="MULTIPHOSPHORYL TRANSFER PROTEIN"/>
    <property type="match status" value="1"/>
</dbReference>
<keyword evidence="8" id="KW-0598">Phosphotransferase system</keyword>
<dbReference type="EMBL" id="CP089291">
    <property type="protein sequence ID" value="UOF91087.1"/>
    <property type="molecule type" value="Genomic_DNA"/>
</dbReference>
<comment type="function">
    <text evidence="1">The phosphoenolpyruvate-dependent sugar phosphotransferase system (sugar PTS), a major carbohydrate active transport system, catalyzes the phosphorylation of incoming sugar substrates concomitantly with their translocation across the cell membrane. The enzyme II CmtAB PTS system is involved in D-mannitol transport.</text>
</comment>
<evidence type="ECO:0000256" key="1">
    <source>
        <dbReference type="ARBA" id="ARBA00002434"/>
    </source>
</evidence>
<evidence type="ECO:0000256" key="10">
    <source>
        <dbReference type="ARBA" id="ARBA00022777"/>
    </source>
</evidence>
<protein>
    <submittedName>
        <fullName evidence="16">PTS mannitol transporter subunit IICB</fullName>
    </submittedName>
</protein>
<dbReference type="InterPro" id="IPR003501">
    <property type="entry name" value="PTS_EIIB_2/3"/>
</dbReference>
<sequence length="466" mass="51165">MNKLGRLLSAMVYQNIAALIVVGMIRALFGVYGWWPNEQLNLLVGPMLNQLIPVLFGYTGGKLLGGQRGAVVAAVVTMGLTQASSVPMIIGAMAIGLFTGWLIQWIDKKLEHRLPAGFELLLANFIAAIVAVVLTLICFAFLGQVVSSFIKDMNHVLEIIVNSDWLLLSSVLIEPAKVFFFNNVINHGILAPLGIQQTKEMGKSVFFLLESNPGPGIGVLLAYWLRTTGEERKGVKTALIIHALGGVHEVYFPYVLMNLRLLFSVIAGGIAGIAVFQFFDVGLVSIASPGSILILAVLSPHDDLPFVMLGVMASALVSFLTGYMILRIPLHKAVNHTISRPNLTELGILQQTERWSEQLFEERQPPKSCRKIRTVVFSCDAGLASSSMAAALLKKKLKVLELDIHVTNSSIYEIPAEADLIITHKTLTPKARQNAPDREHMSVEAFTDMKVYDAVIARLQEEYKRH</sequence>
<dbReference type="InterPro" id="IPR013011">
    <property type="entry name" value="PTS_EIIB_2"/>
</dbReference>
<dbReference type="Pfam" id="PF02378">
    <property type="entry name" value="PTS_EIIC"/>
    <property type="match status" value="1"/>
</dbReference>
<evidence type="ECO:0000256" key="5">
    <source>
        <dbReference type="ARBA" id="ARBA00022553"/>
    </source>
</evidence>
<feature type="transmembrane region" description="Helical" evidence="13">
    <location>
        <begin position="12"/>
        <end position="35"/>
    </location>
</feature>
<feature type="domain" description="PTS EIIB type-2" evidence="14">
    <location>
        <begin position="373"/>
        <end position="464"/>
    </location>
</feature>
<feature type="transmembrane region" description="Helical" evidence="13">
    <location>
        <begin position="306"/>
        <end position="326"/>
    </location>
</feature>
<keyword evidence="9 13" id="KW-0812">Transmembrane</keyword>
<dbReference type="PROSITE" id="PS51099">
    <property type="entry name" value="PTS_EIIB_TYPE_2"/>
    <property type="match status" value="1"/>
</dbReference>
<keyword evidence="11 13" id="KW-1133">Transmembrane helix</keyword>
<evidence type="ECO:0000313" key="16">
    <source>
        <dbReference type="EMBL" id="UOF91087.1"/>
    </source>
</evidence>
<reference evidence="16" key="1">
    <citation type="submission" date="2021-12" db="EMBL/GenBank/DDBJ databases">
        <title>Alicyclobacillaceae gen. nov., sp. nov., isolated from chalcocite enrichment system.</title>
        <authorList>
            <person name="Jiang Z."/>
        </authorList>
    </citation>
    <scope>NUCLEOTIDE SEQUENCE</scope>
    <source>
        <strain evidence="16">MYW30-H2</strain>
    </source>
</reference>
<evidence type="ECO:0000256" key="13">
    <source>
        <dbReference type="SAM" id="Phobius"/>
    </source>
</evidence>
<evidence type="ECO:0000256" key="9">
    <source>
        <dbReference type="ARBA" id="ARBA00022692"/>
    </source>
</evidence>
<dbReference type="SUPFAM" id="SSF52794">
    <property type="entry name" value="PTS system IIB component-like"/>
    <property type="match status" value="1"/>
</dbReference>
<comment type="subcellular location">
    <subcellularLocation>
        <location evidence="2">Cell membrane</location>
        <topology evidence="2">Multi-pass membrane protein</topology>
    </subcellularLocation>
</comment>
<feature type="transmembrane region" description="Helical" evidence="13">
    <location>
        <begin position="118"/>
        <end position="145"/>
    </location>
</feature>
<evidence type="ECO:0000259" key="15">
    <source>
        <dbReference type="PROSITE" id="PS51104"/>
    </source>
</evidence>
<evidence type="ECO:0000256" key="4">
    <source>
        <dbReference type="ARBA" id="ARBA00022475"/>
    </source>
</evidence>
<keyword evidence="12 13" id="KW-0472">Membrane</keyword>
<evidence type="ECO:0000256" key="8">
    <source>
        <dbReference type="ARBA" id="ARBA00022683"/>
    </source>
</evidence>
<keyword evidence="10" id="KW-0418">Kinase</keyword>
<feature type="domain" description="PTS EIIC type-2" evidence="15">
    <location>
        <begin position="4"/>
        <end position="338"/>
    </location>
</feature>
<keyword evidence="17" id="KW-1185">Reference proteome</keyword>
<evidence type="ECO:0000256" key="11">
    <source>
        <dbReference type="ARBA" id="ARBA00022989"/>
    </source>
</evidence>
<dbReference type="Proteomes" id="UP000830167">
    <property type="component" value="Chromosome"/>
</dbReference>
<dbReference type="InterPro" id="IPR013014">
    <property type="entry name" value="PTS_EIIC_2"/>
</dbReference>
<keyword evidence="5" id="KW-0597">Phosphoprotein</keyword>
<name>A0ABY4CNR1_9BACL</name>
<keyword evidence="7" id="KW-0808">Transferase</keyword>
<accession>A0ABY4CNR1</accession>
<feature type="transmembrane region" description="Helical" evidence="13">
    <location>
        <begin position="86"/>
        <end position="106"/>
    </location>
</feature>
<keyword evidence="4" id="KW-1003">Cell membrane</keyword>
<evidence type="ECO:0000256" key="7">
    <source>
        <dbReference type="ARBA" id="ARBA00022679"/>
    </source>
</evidence>
<evidence type="ECO:0000256" key="3">
    <source>
        <dbReference type="ARBA" id="ARBA00022448"/>
    </source>
</evidence>
<keyword evidence="6" id="KW-0762">Sugar transport</keyword>
<dbReference type="PROSITE" id="PS51104">
    <property type="entry name" value="PTS_EIIC_TYPE_2"/>
    <property type="match status" value="1"/>
</dbReference>
<dbReference type="InterPro" id="IPR003352">
    <property type="entry name" value="PTS_EIIC"/>
</dbReference>
<dbReference type="Gene3D" id="3.40.50.2300">
    <property type="match status" value="1"/>
</dbReference>
<evidence type="ECO:0000256" key="2">
    <source>
        <dbReference type="ARBA" id="ARBA00004651"/>
    </source>
</evidence>
<keyword evidence="3" id="KW-0813">Transport</keyword>
<dbReference type="InterPro" id="IPR050893">
    <property type="entry name" value="Sugar_PTS"/>
</dbReference>
<gene>
    <name evidence="16" type="ORF">LSG31_02160</name>
</gene>
<evidence type="ECO:0000259" key="14">
    <source>
        <dbReference type="PROSITE" id="PS51099"/>
    </source>
</evidence>
<dbReference type="PANTHER" id="PTHR30181">
    <property type="entry name" value="MANNITOL PERMEASE IIC COMPONENT"/>
    <property type="match status" value="1"/>
</dbReference>
<dbReference type="Pfam" id="PF02302">
    <property type="entry name" value="PTS_IIB"/>
    <property type="match status" value="1"/>
</dbReference>
<dbReference type="RefSeq" id="WP_347437778.1">
    <property type="nucleotide sequence ID" value="NZ_CP089291.1"/>
</dbReference>
<evidence type="ECO:0000256" key="12">
    <source>
        <dbReference type="ARBA" id="ARBA00023136"/>
    </source>
</evidence>
<evidence type="ECO:0000313" key="17">
    <source>
        <dbReference type="Proteomes" id="UP000830167"/>
    </source>
</evidence>
<proteinExistence type="predicted"/>